<evidence type="ECO:0000313" key="2">
    <source>
        <dbReference type="Proteomes" id="UP000008312"/>
    </source>
</evidence>
<proteinExistence type="predicted"/>
<accession>D8M222</accession>
<dbReference type="PANTHER" id="PTHR34066">
    <property type="entry name" value="GROWTH FACTOR 2"/>
    <property type="match status" value="1"/>
</dbReference>
<gene>
    <name evidence="1" type="ORF">GSBLH_T00002176001</name>
</gene>
<dbReference type="GeneID" id="24919379"/>
<protein>
    <submittedName>
        <fullName evidence="1">Uncharacterized protein</fullName>
    </submittedName>
</protein>
<dbReference type="Pfam" id="PF08576">
    <property type="entry name" value="DUF1764"/>
    <property type="match status" value="1"/>
</dbReference>
<dbReference type="EMBL" id="FN668647">
    <property type="protein sequence ID" value="CBK22111.2"/>
    <property type="molecule type" value="Genomic_DNA"/>
</dbReference>
<evidence type="ECO:0000313" key="1">
    <source>
        <dbReference type="EMBL" id="CBK22111.2"/>
    </source>
</evidence>
<dbReference type="PANTHER" id="PTHR34066:SF1">
    <property type="entry name" value="DUF1764 FAMILY PROTEIN"/>
    <property type="match status" value="1"/>
</dbReference>
<dbReference type="RefSeq" id="XP_012896159.1">
    <property type="nucleotide sequence ID" value="XM_013040705.1"/>
</dbReference>
<organism evidence="1">
    <name type="scientific">Blastocystis hominis</name>
    <dbReference type="NCBI Taxonomy" id="12968"/>
    <lineage>
        <taxon>Eukaryota</taxon>
        <taxon>Sar</taxon>
        <taxon>Stramenopiles</taxon>
        <taxon>Bigyra</taxon>
        <taxon>Opalozoa</taxon>
        <taxon>Opalinata</taxon>
        <taxon>Blastocystidae</taxon>
        <taxon>Blastocystis</taxon>
    </lineage>
</organism>
<dbReference type="OrthoDB" id="20835at2759"/>
<dbReference type="InterPro" id="IPR013885">
    <property type="entry name" value="DUF1764_euk"/>
</dbReference>
<dbReference type="Proteomes" id="UP000008312">
    <property type="component" value="Unassembled WGS sequence"/>
</dbReference>
<reference evidence="1" key="1">
    <citation type="submission" date="2010-02" db="EMBL/GenBank/DDBJ databases">
        <title>Sequencing and annotation of the Blastocystis hominis genome.</title>
        <authorList>
            <person name="Wincker P."/>
        </authorList>
    </citation>
    <scope>NUCLEOTIDE SEQUENCE</scope>
    <source>
        <strain evidence="1">Singapore isolate B</strain>
    </source>
</reference>
<dbReference type="AlphaFoldDB" id="D8M222"/>
<sequence length="50" mass="5768">MEVWDRALTKRVDPIRYDAETGLKIYREDQLNLGKGGNTPLCPFDCDCCF</sequence>
<keyword evidence="2" id="KW-1185">Reference proteome</keyword>
<dbReference type="InParanoid" id="D8M222"/>
<name>D8M222_BLAHO</name>